<reference evidence="1" key="1">
    <citation type="submission" date="2022-11" db="EMBL/GenBank/DDBJ databases">
        <authorList>
            <person name="Coimbra C."/>
        </authorList>
    </citation>
    <scope>NUCLEOTIDE SEQUENCE</scope>
    <source>
        <strain evidence="1">Jales19</strain>
    </source>
</reference>
<dbReference type="Proteomes" id="UP001152178">
    <property type="component" value="Unassembled WGS sequence"/>
</dbReference>
<dbReference type="InterPro" id="IPR010921">
    <property type="entry name" value="Trp_repressor/repl_initiator"/>
</dbReference>
<dbReference type="RefSeq" id="WP_269909012.1">
    <property type="nucleotide sequence ID" value="NZ_JAPFQA010000047.1"/>
</dbReference>
<organism evidence="1 2">
    <name type="scientific">Mesorhizobium qingshengii</name>
    <dbReference type="NCBI Taxonomy" id="1165689"/>
    <lineage>
        <taxon>Bacteria</taxon>
        <taxon>Pseudomonadati</taxon>
        <taxon>Pseudomonadota</taxon>
        <taxon>Alphaproteobacteria</taxon>
        <taxon>Hyphomicrobiales</taxon>
        <taxon>Phyllobacteriaceae</taxon>
        <taxon>Mesorhizobium</taxon>
    </lineage>
</organism>
<accession>A0ABT4R4K8</accession>
<dbReference type="Pfam" id="PF01527">
    <property type="entry name" value="HTH_Tnp_1"/>
    <property type="match status" value="1"/>
</dbReference>
<dbReference type="EMBL" id="JAPFQA010000047">
    <property type="protein sequence ID" value="MCZ8548766.1"/>
    <property type="molecule type" value="Genomic_DNA"/>
</dbReference>
<dbReference type="InterPro" id="IPR002514">
    <property type="entry name" value="Transposase_8"/>
</dbReference>
<comment type="caution">
    <text evidence="1">The sequence shown here is derived from an EMBL/GenBank/DDBJ whole genome shotgun (WGS) entry which is preliminary data.</text>
</comment>
<dbReference type="SUPFAM" id="SSF48295">
    <property type="entry name" value="TrpR-like"/>
    <property type="match status" value="1"/>
</dbReference>
<name>A0ABT4R4K8_9HYPH</name>
<protein>
    <submittedName>
        <fullName evidence="1">Transposase</fullName>
    </submittedName>
</protein>
<keyword evidence="2" id="KW-1185">Reference proteome</keyword>
<dbReference type="NCBIfam" id="NF047595">
    <property type="entry name" value="IS66_ISRel24_TnpA"/>
    <property type="match status" value="1"/>
</dbReference>
<gene>
    <name evidence="1" type="ORF">OOJ09_31865</name>
</gene>
<proteinExistence type="predicted"/>
<sequence>MSHVTLLTGPERRRRWSEEDQCRILAAAFAPGSTVAAVARQYDVATSLIYKWRRTLRARETGFAEVVVVPDEPVAASVPAAPPAVIELEIAGKVRLRIPLTTPPTLAAAMVKALGVS</sequence>
<evidence type="ECO:0000313" key="1">
    <source>
        <dbReference type="EMBL" id="MCZ8548766.1"/>
    </source>
</evidence>
<dbReference type="PANTHER" id="PTHR37936">
    <property type="entry name" value="TRANSPOSASE INSC FOR INSERTION ELEMENT IS2A-RELATED"/>
    <property type="match status" value="1"/>
</dbReference>
<dbReference type="PANTHER" id="PTHR37936:SF3">
    <property type="entry name" value="TRANSPOSASE INSC FOR INSERTION ELEMENT IS2A-RELATED"/>
    <property type="match status" value="1"/>
</dbReference>
<evidence type="ECO:0000313" key="2">
    <source>
        <dbReference type="Proteomes" id="UP001152178"/>
    </source>
</evidence>